<dbReference type="AlphaFoldDB" id="A0A517M7T3"/>
<gene>
    <name evidence="1" type="ORF">EC9_51560</name>
</gene>
<accession>A0A517M7T3</accession>
<dbReference type="KEGG" id="ruv:EC9_51560"/>
<name>A0A517M7T3_9BACT</name>
<dbReference type="EMBL" id="CP036261">
    <property type="protein sequence ID" value="QDS90938.1"/>
    <property type="molecule type" value="Genomic_DNA"/>
</dbReference>
<evidence type="ECO:0000313" key="2">
    <source>
        <dbReference type="Proteomes" id="UP000319557"/>
    </source>
</evidence>
<reference evidence="1 2" key="1">
    <citation type="submission" date="2019-02" db="EMBL/GenBank/DDBJ databases">
        <title>Deep-cultivation of Planctomycetes and their phenomic and genomic characterization uncovers novel biology.</title>
        <authorList>
            <person name="Wiegand S."/>
            <person name="Jogler M."/>
            <person name="Boedeker C."/>
            <person name="Pinto D."/>
            <person name="Vollmers J."/>
            <person name="Rivas-Marin E."/>
            <person name="Kohn T."/>
            <person name="Peeters S.H."/>
            <person name="Heuer A."/>
            <person name="Rast P."/>
            <person name="Oberbeckmann S."/>
            <person name="Bunk B."/>
            <person name="Jeske O."/>
            <person name="Meyerdierks A."/>
            <person name="Storesund J.E."/>
            <person name="Kallscheuer N."/>
            <person name="Luecker S."/>
            <person name="Lage O.M."/>
            <person name="Pohl T."/>
            <person name="Merkel B.J."/>
            <person name="Hornburger P."/>
            <person name="Mueller R.-W."/>
            <person name="Bruemmer F."/>
            <person name="Labrenz M."/>
            <person name="Spormann A.M."/>
            <person name="Op den Camp H."/>
            <person name="Overmann J."/>
            <person name="Amann R."/>
            <person name="Jetten M.S.M."/>
            <person name="Mascher T."/>
            <person name="Medema M.H."/>
            <person name="Devos D.P."/>
            <person name="Kaster A.-K."/>
            <person name="Ovreas L."/>
            <person name="Rohde M."/>
            <person name="Galperin M.Y."/>
            <person name="Jogler C."/>
        </authorList>
    </citation>
    <scope>NUCLEOTIDE SEQUENCE [LARGE SCALE GENOMIC DNA]</scope>
    <source>
        <strain evidence="1 2">EC9</strain>
    </source>
</reference>
<organism evidence="1 2">
    <name type="scientific">Rosistilla ulvae</name>
    <dbReference type="NCBI Taxonomy" id="1930277"/>
    <lineage>
        <taxon>Bacteria</taxon>
        <taxon>Pseudomonadati</taxon>
        <taxon>Planctomycetota</taxon>
        <taxon>Planctomycetia</taxon>
        <taxon>Pirellulales</taxon>
        <taxon>Pirellulaceae</taxon>
        <taxon>Rosistilla</taxon>
    </lineage>
</organism>
<dbReference type="RefSeq" id="WP_145348664.1">
    <property type="nucleotide sequence ID" value="NZ_CP036261.1"/>
</dbReference>
<proteinExistence type="predicted"/>
<evidence type="ECO:0000313" key="1">
    <source>
        <dbReference type="EMBL" id="QDS90938.1"/>
    </source>
</evidence>
<sequence>MVQKTKVPTDGQKIATLIRILRGAVAAGDKVLMNAVAAELKEYGIVTADWLFKQEAQNDAS</sequence>
<protein>
    <submittedName>
        <fullName evidence="1">Uncharacterized protein</fullName>
    </submittedName>
</protein>
<keyword evidence="2" id="KW-1185">Reference proteome</keyword>
<dbReference type="Proteomes" id="UP000319557">
    <property type="component" value="Chromosome"/>
</dbReference>